<proteinExistence type="predicted"/>
<dbReference type="EMBL" id="CP050919">
    <property type="protein sequence ID" value="QIX58287.1"/>
    <property type="molecule type" value="Genomic_DNA"/>
</dbReference>
<organism evidence="1 2">
    <name type="scientific">Limosilactobacillus fermentum</name>
    <name type="common">Lactobacillus fermentum</name>
    <dbReference type="NCBI Taxonomy" id="1613"/>
    <lineage>
        <taxon>Bacteria</taxon>
        <taxon>Bacillati</taxon>
        <taxon>Bacillota</taxon>
        <taxon>Bacilli</taxon>
        <taxon>Lactobacillales</taxon>
        <taxon>Lactobacillaceae</taxon>
        <taxon>Limosilactobacillus</taxon>
    </lineage>
</organism>
<accession>A0AAJ4KVM1</accession>
<sequence>MINSRNLIYTNILDLTPHSHRIICYITFKTLL</sequence>
<dbReference type="AlphaFoldDB" id="A0AAJ4KVM1"/>
<reference evidence="1 2" key="1">
    <citation type="submission" date="2020-04" db="EMBL/GenBank/DDBJ databases">
        <title>Novel strain L. Fermentum HFD1 producer antibacterial peptides.</title>
        <authorList>
            <person name="Ozhegov G.D."/>
            <person name="Pavlova A.S."/>
            <person name="Zhuravleva D.E."/>
            <person name="Gogoleva N.V."/>
            <person name="Shagimardanova E.I."/>
            <person name="Markelova M.I."/>
            <person name="Yarullina D.R."/>
            <person name="Kayumov A.R."/>
        </authorList>
    </citation>
    <scope>NUCLEOTIDE SEQUENCE [LARGE SCALE GENOMIC DNA]</scope>
    <source>
        <strain evidence="1 2">HFD1</strain>
    </source>
</reference>
<evidence type="ECO:0000313" key="2">
    <source>
        <dbReference type="Proteomes" id="UP000503169"/>
    </source>
</evidence>
<gene>
    <name evidence="1" type="ORF">HCY95_00722</name>
</gene>
<evidence type="ECO:0000313" key="1">
    <source>
        <dbReference type="EMBL" id="QIX58287.1"/>
    </source>
</evidence>
<protein>
    <submittedName>
        <fullName evidence="1">Uncharacterized protein</fullName>
    </submittedName>
</protein>
<name>A0AAJ4KVM1_LIMFE</name>
<dbReference type="Proteomes" id="UP000503169">
    <property type="component" value="Chromosome"/>
</dbReference>